<feature type="transmembrane region" description="Helical" evidence="6">
    <location>
        <begin position="323"/>
        <end position="345"/>
    </location>
</feature>
<protein>
    <submittedName>
        <fullName evidence="7">Spore germination protein</fullName>
    </submittedName>
</protein>
<comment type="subcellular location">
    <subcellularLocation>
        <location evidence="4">Cell membrane</location>
    </subcellularLocation>
    <subcellularLocation>
        <location evidence="1">Membrane</location>
        <topology evidence="1">Multi-pass membrane protein</topology>
    </subcellularLocation>
</comment>
<reference evidence="7" key="1">
    <citation type="submission" date="2022-05" db="EMBL/GenBank/DDBJ databases">
        <authorList>
            <person name="Colautti A."/>
            <person name="Iacumin L."/>
        </authorList>
    </citation>
    <scope>NUCLEOTIDE SEQUENCE</scope>
    <source>
        <strain evidence="7">DSM 30747</strain>
    </source>
</reference>
<evidence type="ECO:0000313" key="7">
    <source>
        <dbReference type="EMBL" id="MCZ8532540.1"/>
    </source>
</evidence>
<keyword evidence="6" id="KW-1133">Transmembrane helix</keyword>
<evidence type="ECO:0000313" key="8">
    <source>
        <dbReference type="Proteomes" id="UP001152172"/>
    </source>
</evidence>
<evidence type="ECO:0000256" key="4">
    <source>
        <dbReference type="PIRNR" id="PIRNR005690"/>
    </source>
</evidence>
<evidence type="ECO:0000256" key="5">
    <source>
        <dbReference type="SAM" id="MobiDB-lite"/>
    </source>
</evidence>
<dbReference type="InterPro" id="IPR050768">
    <property type="entry name" value="UPF0353/GerABKA_families"/>
</dbReference>
<gene>
    <name evidence="7" type="ORF">M9R61_04130</name>
</gene>
<dbReference type="Proteomes" id="UP001152172">
    <property type="component" value="Unassembled WGS sequence"/>
</dbReference>
<dbReference type="PIRSF" id="PIRSF005690">
    <property type="entry name" value="GerBA"/>
    <property type="match status" value="1"/>
</dbReference>
<dbReference type="RefSeq" id="WP_269921096.1">
    <property type="nucleotide sequence ID" value="NZ_JAMKBI010000002.1"/>
</dbReference>
<feature type="compositionally biased region" description="Basic residues" evidence="5">
    <location>
        <begin position="1"/>
        <end position="10"/>
    </location>
</feature>
<feature type="transmembrane region" description="Helical" evidence="6">
    <location>
        <begin position="390"/>
        <end position="409"/>
    </location>
</feature>
<feature type="transmembrane region" description="Helical" evidence="6">
    <location>
        <begin position="415"/>
        <end position="433"/>
    </location>
</feature>
<organism evidence="7 8">
    <name type="scientific">Psychrobacillus psychrodurans</name>
    <dbReference type="NCBI Taxonomy" id="126157"/>
    <lineage>
        <taxon>Bacteria</taxon>
        <taxon>Bacillati</taxon>
        <taxon>Bacillota</taxon>
        <taxon>Bacilli</taxon>
        <taxon>Bacillales</taxon>
        <taxon>Bacillaceae</taxon>
        <taxon>Psychrobacillus</taxon>
    </lineage>
</organism>
<accession>A0A9X3L7E6</accession>
<keyword evidence="3 4" id="KW-0472">Membrane</keyword>
<proteinExistence type="inferred from homology"/>
<dbReference type="GO" id="GO:0009847">
    <property type="term" value="P:spore germination"/>
    <property type="evidence" value="ECO:0007669"/>
    <property type="project" value="UniProtKB-UniRule"/>
</dbReference>
<dbReference type="GO" id="GO:0005886">
    <property type="term" value="C:plasma membrane"/>
    <property type="evidence" value="ECO:0007669"/>
    <property type="project" value="UniProtKB-SubCell"/>
</dbReference>
<dbReference type="AlphaFoldDB" id="A0A9X3L7E6"/>
<evidence type="ECO:0000256" key="6">
    <source>
        <dbReference type="SAM" id="Phobius"/>
    </source>
</evidence>
<keyword evidence="6" id="KW-0812">Transmembrane</keyword>
<evidence type="ECO:0000256" key="1">
    <source>
        <dbReference type="ARBA" id="ARBA00004141"/>
    </source>
</evidence>
<sequence>MSLFKKKRKITIQPSPPTAAENNNDNVASSNSLKTSLEENLQYIKKTLGKSSDIVIREINIGYEGKIRVGIIYTAGLSNSETLQDFIMETLMIEIKQTDIDSKLTADSPILTLLKDYAITVGEIKDVDNFEQLFTSLLSGDVIVLIEGLSRGLIIGNKHWVSRAVTEPTAQTVIRGPREGFSENLHVNTALVRRIIKDENLWMISKEVGRRTKTNVAIMYINGVAEQNIVDEVCKRINRIDIDGIMESANIEEFIQDSQFTLFPTVYNTERPDTVAAGLLEGRIAILVDGTPFVLLVPALFIQFFQSSEDYYQRAIMASLIRILRFGAFGISILVPALYIALITFHHEIIPPALLISLAAQREGVPFPAFVEAIIMEVTFEILREAGLRMPRAIGSAMSIVGAFVIGTAAVEAGIISASMVIVVSITAISSFVSPTYDVAIAGRILRFIFMGLAASFGSYGILIGLIALVLHLCSLSSFSVPYMSPMAPINATGQKDSIIRFPIWRLLTRPPYISKNSTRQGPTKVNFKSNTHSKRSSNE</sequence>
<evidence type="ECO:0000256" key="3">
    <source>
        <dbReference type="ARBA" id="ARBA00023136"/>
    </source>
</evidence>
<keyword evidence="8" id="KW-1185">Reference proteome</keyword>
<dbReference type="Pfam" id="PF03323">
    <property type="entry name" value="GerA"/>
    <property type="match status" value="1"/>
</dbReference>
<dbReference type="InterPro" id="IPR004995">
    <property type="entry name" value="Spore_Ger"/>
</dbReference>
<feature type="region of interest" description="Disordered" evidence="5">
    <location>
        <begin position="1"/>
        <end position="31"/>
    </location>
</feature>
<comment type="similarity">
    <text evidence="2 4">Belongs to the GerABKA family.</text>
</comment>
<dbReference type="PANTHER" id="PTHR22550:SF5">
    <property type="entry name" value="LEUCINE ZIPPER PROTEIN 4"/>
    <property type="match status" value="1"/>
</dbReference>
<dbReference type="EMBL" id="JAMKBI010000002">
    <property type="protein sequence ID" value="MCZ8532540.1"/>
    <property type="molecule type" value="Genomic_DNA"/>
</dbReference>
<feature type="compositionally biased region" description="Polar residues" evidence="5">
    <location>
        <begin position="20"/>
        <end position="31"/>
    </location>
</feature>
<dbReference type="PANTHER" id="PTHR22550">
    <property type="entry name" value="SPORE GERMINATION PROTEIN"/>
    <property type="match status" value="1"/>
</dbReference>
<name>A0A9X3L7E6_9BACI</name>
<comment type="caution">
    <text evidence="7">The sequence shown here is derived from an EMBL/GenBank/DDBJ whole genome shotgun (WGS) entry which is preliminary data.</text>
</comment>
<evidence type="ECO:0000256" key="2">
    <source>
        <dbReference type="ARBA" id="ARBA00005278"/>
    </source>
</evidence>
<feature type="transmembrane region" description="Helical" evidence="6">
    <location>
        <begin position="445"/>
        <end position="471"/>
    </location>
</feature>
<feature type="region of interest" description="Disordered" evidence="5">
    <location>
        <begin position="515"/>
        <end position="540"/>
    </location>
</feature>
<feature type="compositionally biased region" description="Polar residues" evidence="5">
    <location>
        <begin position="515"/>
        <end position="531"/>
    </location>
</feature>